<organism evidence="2 3">
    <name type="scientific">Rufibacter roseus</name>
    <dbReference type="NCBI Taxonomy" id="1567108"/>
    <lineage>
        <taxon>Bacteria</taxon>
        <taxon>Pseudomonadati</taxon>
        <taxon>Bacteroidota</taxon>
        <taxon>Cytophagia</taxon>
        <taxon>Cytophagales</taxon>
        <taxon>Hymenobacteraceae</taxon>
        <taxon>Rufibacter</taxon>
    </lineage>
</organism>
<protein>
    <recommendedName>
        <fullName evidence="4">DUF4293 family protein</fullName>
    </recommendedName>
</protein>
<keyword evidence="1" id="KW-0812">Transmembrane</keyword>
<feature type="transmembrane region" description="Helical" evidence="1">
    <location>
        <begin position="77"/>
        <end position="98"/>
    </location>
</feature>
<evidence type="ECO:0000313" key="2">
    <source>
        <dbReference type="EMBL" id="MFC6997457.1"/>
    </source>
</evidence>
<dbReference type="RefSeq" id="WP_153042120.1">
    <property type="nucleotide sequence ID" value="NZ_JBHSYQ010000003.1"/>
</dbReference>
<keyword evidence="3" id="KW-1185">Reference proteome</keyword>
<accession>A0ABW2DHV3</accession>
<feature type="transmembrane region" description="Helical" evidence="1">
    <location>
        <begin position="104"/>
        <end position="128"/>
    </location>
</feature>
<sequence>MKRGAVVFLFLAIVLTVLTLAVSSDFDIAVSVIPGWHTTILPPYFLVGGVALLWLYLLAGAYFILGKKRVRIKKRFMMANLMLSLPLLYIAHVQPILFPLDFSLLAGIYLETIVLFFIGQFVFLWGVIKALLPEKS</sequence>
<comment type="caution">
    <text evidence="2">The sequence shown here is derived from an EMBL/GenBank/DDBJ whole genome shotgun (WGS) entry which is preliminary data.</text>
</comment>
<evidence type="ECO:0000256" key="1">
    <source>
        <dbReference type="SAM" id="Phobius"/>
    </source>
</evidence>
<gene>
    <name evidence="2" type="ORF">ACFQHR_07470</name>
</gene>
<proteinExistence type="predicted"/>
<evidence type="ECO:0008006" key="4">
    <source>
        <dbReference type="Google" id="ProtNLM"/>
    </source>
</evidence>
<dbReference type="EMBL" id="JBHSYQ010000003">
    <property type="protein sequence ID" value="MFC6997457.1"/>
    <property type="molecule type" value="Genomic_DNA"/>
</dbReference>
<evidence type="ECO:0000313" key="3">
    <source>
        <dbReference type="Proteomes" id="UP001596405"/>
    </source>
</evidence>
<keyword evidence="1" id="KW-1133">Transmembrane helix</keyword>
<keyword evidence="1" id="KW-0472">Membrane</keyword>
<dbReference type="Proteomes" id="UP001596405">
    <property type="component" value="Unassembled WGS sequence"/>
</dbReference>
<feature type="transmembrane region" description="Helical" evidence="1">
    <location>
        <begin position="45"/>
        <end position="65"/>
    </location>
</feature>
<reference evidence="3" key="1">
    <citation type="journal article" date="2019" name="Int. J. Syst. Evol. Microbiol.">
        <title>The Global Catalogue of Microorganisms (GCM) 10K type strain sequencing project: providing services to taxonomists for standard genome sequencing and annotation.</title>
        <authorList>
            <consortium name="The Broad Institute Genomics Platform"/>
            <consortium name="The Broad Institute Genome Sequencing Center for Infectious Disease"/>
            <person name="Wu L."/>
            <person name="Ma J."/>
        </authorList>
    </citation>
    <scope>NUCLEOTIDE SEQUENCE [LARGE SCALE GENOMIC DNA]</scope>
    <source>
        <strain evidence="3">CGMCC 4.7393</strain>
    </source>
</reference>
<name>A0ABW2DHV3_9BACT</name>